<dbReference type="RefSeq" id="WP_073215181.1">
    <property type="nucleotide sequence ID" value="NZ_FNNS01000005.1"/>
</dbReference>
<sequence>MKIVKNLSLILLVAVALIGCSKDDNGGDSASLVGTWKLTAATWNGQPDLEECDLKTTVVFTETTMTTTDYYGTDCMSSESFTVDYTRSGNTLKFSILGAEVDSAEITTLTASTLVVTDTDDGDVYVTTFARQ</sequence>
<dbReference type="PROSITE" id="PS51257">
    <property type="entry name" value="PROKAR_LIPOPROTEIN"/>
    <property type="match status" value="1"/>
</dbReference>
<gene>
    <name evidence="2" type="ORF">SAMN04487908_10425</name>
</gene>
<dbReference type="Pfam" id="PF13648">
    <property type="entry name" value="Lipocalin_4"/>
    <property type="match status" value="1"/>
</dbReference>
<accession>A0A1M6CMM4</accession>
<name>A0A1M6CMM4_9FLAO</name>
<dbReference type="Proteomes" id="UP000184172">
    <property type="component" value="Unassembled WGS sequence"/>
</dbReference>
<dbReference type="InterPro" id="IPR024311">
    <property type="entry name" value="Lipocalin-like"/>
</dbReference>
<dbReference type="EMBL" id="FQYV01000004">
    <property type="protein sequence ID" value="SHI62292.1"/>
    <property type="molecule type" value="Genomic_DNA"/>
</dbReference>
<feature type="domain" description="Lipocalin-like" evidence="1">
    <location>
        <begin position="32"/>
        <end position="116"/>
    </location>
</feature>
<evidence type="ECO:0000313" key="2">
    <source>
        <dbReference type="EMBL" id="SHI62292.1"/>
    </source>
</evidence>
<keyword evidence="3" id="KW-1185">Reference proteome</keyword>
<evidence type="ECO:0000259" key="1">
    <source>
        <dbReference type="Pfam" id="PF13648"/>
    </source>
</evidence>
<proteinExistence type="predicted"/>
<protein>
    <submittedName>
        <fullName evidence="2">Uncharacterized domain TIGR03067 protein</fullName>
    </submittedName>
</protein>
<reference evidence="3" key="1">
    <citation type="submission" date="2016-11" db="EMBL/GenBank/DDBJ databases">
        <authorList>
            <person name="Varghese N."/>
            <person name="Submissions S."/>
        </authorList>
    </citation>
    <scope>NUCLEOTIDE SEQUENCE [LARGE SCALE GENOMIC DNA]</scope>
    <source>
        <strain evidence="3">DSM 26349</strain>
    </source>
</reference>
<dbReference type="AlphaFoldDB" id="A0A1M6CMM4"/>
<evidence type="ECO:0000313" key="3">
    <source>
        <dbReference type="Proteomes" id="UP000184172"/>
    </source>
</evidence>
<organism evidence="2 3">
    <name type="scientific">Aequorivita viscosa</name>
    <dbReference type="NCBI Taxonomy" id="797419"/>
    <lineage>
        <taxon>Bacteria</taxon>
        <taxon>Pseudomonadati</taxon>
        <taxon>Bacteroidota</taxon>
        <taxon>Flavobacteriia</taxon>
        <taxon>Flavobacteriales</taxon>
        <taxon>Flavobacteriaceae</taxon>
        <taxon>Aequorivita</taxon>
    </lineage>
</organism>